<feature type="signal peptide" evidence="2">
    <location>
        <begin position="1"/>
        <end position="18"/>
    </location>
</feature>
<evidence type="ECO:0000313" key="4">
    <source>
        <dbReference type="Proteomes" id="UP001470230"/>
    </source>
</evidence>
<feature type="transmembrane region" description="Helical" evidence="1">
    <location>
        <begin position="1722"/>
        <end position="1745"/>
    </location>
</feature>
<accession>A0ABR2JSS5</accession>
<name>A0ABR2JSS5_9EUKA</name>
<organism evidence="3 4">
    <name type="scientific">Tritrichomonas musculus</name>
    <dbReference type="NCBI Taxonomy" id="1915356"/>
    <lineage>
        <taxon>Eukaryota</taxon>
        <taxon>Metamonada</taxon>
        <taxon>Parabasalia</taxon>
        <taxon>Tritrichomonadida</taxon>
        <taxon>Tritrichomonadidae</taxon>
        <taxon>Tritrichomonas</taxon>
    </lineage>
</organism>
<comment type="caution">
    <text evidence="3">The sequence shown here is derived from an EMBL/GenBank/DDBJ whole genome shotgun (WGS) entry which is preliminary data.</text>
</comment>
<proteinExistence type="predicted"/>
<keyword evidence="4" id="KW-1185">Reference proteome</keyword>
<keyword evidence="2" id="KW-0732">Signal</keyword>
<evidence type="ECO:0000256" key="2">
    <source>
        <dbReference type="SAM" id="SignalP"/>
    </source>
</evidence>
<feature type="chain" id="PRO_5045673182" evidence="2">
    <location>
        <begin position="19"/>
        <end position="1772"/>
    </location>
</feature>
<evidence type="ECO:0000256" key="1">
    <source>
        <dbReference type="SAM" id="Phobius"/>
    </source>
</evidence>
<dbReference type="EMBL" id="JAPFFF010000009">
    <property type="protein sequence ID" value="KAK8881784.1"/>
    <property type="molecule type" value="Genomic_DNA"/>
</dbReference>
<reference evidence="3 4" key="1">
    <citation type="submission" date="2024-04" db="EMBL/GenBank/DDBJ databases">
        <title>Tritrichomonas musculus Genome.</title>
        <authorList>
            <person name="Alves-Ferreira E."/>
            <person name="Grigg M."/>
            <person name="Lorenzi H."/>
            <person name="Galac M."/>
        </authorList>
    </citation>
    <scope>NUCLEOTIDE SEQUENCE [LARGE SCALE GENOMIC DNA]</scope>
    <source>
        <strain evidence="3 4">EAF2021</strain>
    </source>
</reference>
<sequence>MIILLLFAIALSSPTSQSIVVCLNSCPDSTSGHLVEVSLTDDISPKIDQYLVGTKTDIYFYNESAFTFSINLDIFEGHTVEFQRLDDSKPVNVELECTNLNGKSTGTFTFTNIYVDLSSSLPLSQIEFDGLTLDRTTIDLFQVSNKLIVGSLTADNSIQVFSDISIKTSYSSATGVTLNIDSGSSIYISSSDNGAEVTLKRKKITFTYDSSLSSKRFDVTNTDLSNCKCEIEYQCSDVSKLIQFSITDMTNLYFLNSWPKSAIVNVINDDIPSLAISANSSVLPISLSGVTLSSIIITQESTTITGDISAPIVFVNPTDRFLIRKTILLSGSFSGSLLDLGSSYYDVTLSNLAIDISSYGKFPFAFRVGTGGASTLNVLKSMSTTTKMTSIYVYPDFQKYLPDENLQNLLTKNWTILKLADVSFSISYVNIILQKEPFIHGFIEDDSCISVRIESNTMILSASPPSLLPLNICYDGDKEGGECSDKDGIEIDDIKTITNYFEDGMKYLNLSIKAFNLVSLDLTSLDYGYEGVRIVLRGGSNTVIDRIDTKEGLGIDYLEINNIILGSTTFWIKEIVFNECKVDGHPIFTFKKCEHVTGDDSFIQNISPCISSSSKIPKISYRMDKYDAITITDTKYIFYDIDVNDLSDPADLDFDVVDFLDILYDIGMTETAKDNDLNITMETKNPPSFNVTFMPIFSQGIWDNPELVLYSWSQTKDSSFKCYFIHNDLNVKIVLTQPYQPAQLIPVGSGIVTYEDRYDTSISLCTTLDSDKGICPKGSTYVAYDQLNQKLTELVEDNITIYIKSKSDNYPSIDIYNVNKKATYFVGLQETSSSPADAIEVTSSKDVDLTLTTSVFNNILVRTTSQTTKIIFGEVRLNNAAIDSSFKNVEVTIDDFFCEYKFLSCFKKVTITDNLIINGELATEESTVEFIPDNDANDLNATISEDVTLTMGDKSIKIGKTTFKFGSMEVVYDIVLYFESSAKNVQINKQSGVSEANIPNVQIRKTSGASFTFSGDWNGDAGRVQPHIFLFSEFNLAKINLAGPNTPLSFSSDGEVTLVSTAENVGITGYFDFHDLSSTINLQCQGVTKSTISIGQYMNIGDTINIKFMQPNIEFDLTSVNGNSRDRSRVQPVLFSSLEGDSLLVIKNQMNNAYISNDYHVQVPITEHITEQKVIDYYSKNHTLIKISTFDTGSTTVRSFQLIGTQPTTHGFTESNMNMKVDENTGDISLYFKKNPLTMPFTLCYEFDETTSSCEFVLTESNISNFADSLPEGAITIQARFGKENTNYFNLNIPKIKGSSVFIMQQTQAQLAVRMNLGNGIISLLSLDKVSGRIMDYSTYKTDRVEISNGAEIDQINGFGVINVDFDTVWKIEVFPPCNNEIILNLTAASLTFTEKGWLINSDSEIDSSSYPNLKFQLDYYITTKLEAAANLKQVKDTTIYSHTRKFVLGSNWQSVTSLSSKVNFIFEDEDKSDLSVTTSSYPFIPLTQLMSAKTIQFDPSVLPYKVQNSFTLFNTKTEIDFSNVADTPDKAHINFADITFEGLSSLSVKNSNKISDDIENNPITIDRLEVVDDSSASLSNALIDKYLGIYGDASLYGDFDVSTNLDIHFKWKLNKMPKLLIQTIPDKVPQLITLSFDEDSIDGKEKDYENYLYHHSFELIRINKATRCEYWKSVLVFDSPNVTLFGNQTIFDLSCSDTSLLLYGARHVKESNSSHKMSPGAIVGIIFAFVFIIGGSCFGIYLYLKKRNSSYQQLNTDVLDSKDLNQDQYTK</sequence>
<keyword evidence="1" id="KW-0812">Transmembrane</keyword>
<keyword evidence="1" id="KW-0472">Membrane</keyword>
<gene>
    <name evidence="3" type="ORF">M9Y10_044420</name>
</gene>
<protein>
    <submittedName>
        <fullName evidence="3">Uncharacterized protein</fullName>
    </submittedName>
</protein>
<evidence type="ECO:0000313" key="3">
    <source>
        <dbReference type="EMBL" id="KAK8881784.1"/>
    </source>
</evidence>
<dbReference type="Proteomes" id="UP001470230">
    <property type="component" value="Unassembled WGS sequence"/>
</dbReference>
<keyword evidence="1" id="KW-1133">Transmembrane helix</keyword>